<evidence type="ECO:0000313" key="6">
    <source>
        <dbReference type="EMBL" id="SDF63275.1"/>
    </source>
</evidence>
<dbReference type="InterPro" id="IPR020802">
    <property type="entry name" value="TesA-like"/>
</dbReference>
<sequence length="1363" mass="147260">MTTLPGLASSPLSYGQRRLWLLTQREGAHAAYNEPMPFRLRGPLDRTVLRRALDAVTARHEVLRTRIVPSRGEPQQRVDPPDSGFRLAVDDLTGLPDAEARVTELVRRESFAPFDMADAPLARGRLLILGPEHHVLVLTVHHAMFDGWSRSMMLRETGALYTALLRGEPDPLPPVPLQYTDFTRGQRTWMAGPGPLAQETYWTDLLEGAPPLLELPTDRPRPPTQDHTGARARLEIGPELTVALKAVTERHEGSLFSTLLTGWAIVLSRLSGQRDLVVGTPTANRRGEHLDGLMGFVVNTLALRIRLADAPTGSALLRQVRATVRAGVRNAELPFERVVELVNPPRSTAHTPLFQTMLAWVPPTDGLMELPGVEVRTLPVPFAPAKFDQVLALREEDGRIVGELDYATALFDRTTVERHLRYLVRVLEQLARAPERAVDEYALMDEAETAALLADWDATGFRAPGERPGADGDGAGAPDARAAAGEERAAPPSRPAGLLARFEEWVRTAPEATAVVAGDRSLTYAALDRRANRLAHALIARGVGEDQVVALHAGRTAELVVGVLGILKAGAAWLPLDPGQPVRRLAAMVADARPALVLTDQRDPDADAGLDGDAAPDGDAERGRDADAGPHAFPAAARPLTAVEAEGGSEDAPGVTVPDSALAYVIYTSGSTGRPKGVAVTHGNVLNLFDQWLDRFGATPGEATSAWSSIGFDASVHELLLPLTTGAALHLVPEEVRGDPAALMDWLREHRVVQAFLPPAYVRWIDEAPHERLAGLALRQVLTGVESLPEGALHRMTTALPGLRICFGYGPTETTLYSTAHLDPRPVDGPCPIGRPLPGTRLYLLDERMRPVPPGVVGEVYIGGASVARGYLGHPDLTAERFLDDPFVPGGRVYRTGDLARRLPDGNAEYAGRRDDQIKLRGFRIEPGEVEAALLALPGVREAAVLADRDPAGELRLVAGLGRGGEPARQPHEWRAALAAHLPDHMIPSAFVELPALPLGRGGKLDRAALLEKARAALTSRVNTGTPRDHVEMTLHRIWSRLLLHPRIGITDDFFDVGGTSVSAIKVAHAIGEEFGTPLPIQDVIRHRTIEALAERLRRGGPRPPGGNLLELRPGTGRRRLICVHPAGGTAFCYLPLADALPEDIGVFGIQAPGIEPGEEPLPGVEAMAEAYLDLVDARPEEFLVLCGLSYGGLIAHEMGRLLARAGHRRLSVVLLDTQATEDPAARAAIEPVTYEEFTEKLVRFNGMYPGIEADQLARYHATYNHSRATARAHEPRPTTVPLTLIEAAADGPGPGGPHPTRDFWRRRARAGLTVVPLDCGHWELLEGAQVTSVAEAILADMDRLHAAEPVRRSVPSGTRGLR</sequence>
<dbReference type="GO" id="GO:0005829">
    <property type="term" value="C:cytosol"/>
    <property type="evidence" value="ECO:0007669"/>
    <property type="project" value="TreeGrafter"/>
</dbReference>
<protein>
    <submittedName>
        <fullName evidence="6">Amino acid adenylation domain-containing protein</fullName>
    </submittedName>
</protein>
<dbReference type="GO" id="GO:0008610">
    <property type="term" value="P:lipid biosynthetic process"/>
    <property type="evidence" value="ECO:0007669"/>
    <property type="project" value="UniProtKB-ARBA"/>
</dbReference>
<keyword evidence="3" id="KW-0597">Phosphoprotein</keyword>
<evidence type="ECO:0000256" key="1">
    <source>
        <dbReference type="ARBA" id="ARBA00001957"/>
    </source>
</evidence>
<dbReference type="Pfam" id="PF00668">
    <property type="entry name" value="Condensation"/>
    <property type="match status" value="1"/>
</dbReference>
<dbReference type="InterPro" id="IPR009081">
    <property type="entry name" value="PP-bd_ACP"/>
</dbReference>
<dbReference type="SUPFAM" id="SSF56801">
    <property type="entry name" value="Acetyl-CoA synthetase-like"/>
    <property type="match status" value="1"/>
</dbReference>
<dbReference type="InterPro" id="IPR020806">
    <property type="entry name" value="PKS_PP-bd"/>
</dbReference>
<dbReference type="Gene3D" id="2.30.38.10">
    <property type="entry name" value="Luciferase, Domain 3"/>
    <property type="match status" value="1"/>
</dbReference>
<dbReference type="SUPFAM" id="SSF52777">
    <property type="entry name" value="CoA-dependent acyltransferases"/>
    <property type="match status" value="2"/>
</dbReference>
<dbReference type="GO" id="GO:0003824">
    <property type="term" value="F:catalytic activity"/>
    <property type="evidence" value="ECO:0007669"/>
    <property type="project" value="InterPro"/>
</dbReference>
<dbReference type="Pfam" id="PF00975">
    <property type="entry name" value="Thioesterase"/>
    <property type="match status" value="1"/>
</dbReference>
<feature type="domain" description="Carrier" evidence="5">
    <location>
        <begin position="1026"/>
        <end position="1101"/>
    </location>
</feature>
<dbReference type="SMART" id="SM00823">
    <property type="entry name" value="PKS_PP"/>
    <property type="match status" value="1"/>
</dbReference>
<dbReference type="InterPro" id="IPR045851">
    <property type="entry name" value="AMP-bd_C_sf"/>
</dbReference>
<dbReference type="EMBL" id="FNAX01000009">
    <property type="protein sequence ID" value="SDF63275.1"/>
    <property type="molecule type" value="Genomic_DNA"/>
</dbReference>
<dbReference type="PANTHER" id="PTHR45527">
    <property type="entry name" value="NONRIBOSOMAL PEPTIDE SYNTHETASE"/>
    <property type="match status" value="1"/>
</dbReference>
<dbReference type="Gene3D" id="3.30.559.10">
    <property type="entry name" value="Chloramphenicol acetyltransferase-like domain"/>
    <property type="match status" value="1"/>
</dbReference>
<comment type="cofactor">
    <cofactor evidence="1">
        <name>pantetheine 4'-phosphate</name>
        <dbReference type="ChEBI" id="CHEBI:47942"/>
    </cofactor>
</comment>
<evidence type="ECO:0000313" key="7">
    <source>
        <dbReference type="Proteomes" id="UP000198614"/>
    </source>
</evidence>
<feature type="region of interest" description="Disordered" evidence="4">
    <location>
        <begin position="598"/>
        <end position="632"/>
    </location>
</feature>
<dbReference type="Gene3D" id="3.40.50.980">
    <property type="match status" value="2"/>
</dbReference>
<evidence type="ECO:0000256" key="4">
    <source>
        <dbReference type="SAM" id="MobiDB-lite"/>
    </source>
</evidence>
<dbReference type="GO" id="GO:0044550">
    <property type="term" value="P:secondary metabolite biosynthetic process"/>
    <property type="evidence" value="ECO:0007669"/>
    <property type="project" value="TreeGrafter"/>
</dbReference>
<evidence type="ECO:0000256" key="3">
    <source>
        <dbReference type="ARBA" id="ARBA00022553"/>
    </source>
</evidence>
<gene>
    <name evidence="6" type="ORF">SAMN05216260_109280</name>
</gene>
<dbReference type="InterPro" id="IPR020845">
    <property type="entry name" value="AMP-binding_CS"/>
</dbReference>
<accession>A0A1G7MNB6</accession>
<dbReference type="SMART" id="SM00824">
    <property type="entry name" value="PKS_TE"/>
    <property type="match status" value="1"/>
</dbReference>
<dbReference type="SUPFAM" id="SSF53474">
    <property type="entry name" value="alpha/beta-Hydrolases"/>
    <property type="match status" value="1"/>
</dbReference>
<evidence type="ECO:0000259" key="5">
    <source>
        <dbReference type="PROSITE" id="PS50075"/>
    </source>
</evidence>
<feature type="region of interest" description="Disordered" evidence="4">
    <location>
        <begin position="463"/>
        <end position="493"/>
    </location>
</feature>
<feature type="compositionally biased region" description="Acidic residues" evidence="4">
    <location>
        <begin position="606"/>
        <end position="618"/>
    </location>
</feature>
<keyword evidence="2" id="KW-0596">Phosphopantetheine</keyword>
<proteinExistence type="predicted"/>
<dbReference type="CDD" id="cd19531">
    <property type="entry name" value="LCL_NRPS-like"/>
    <property type="match status" value="1"/>
</dbReference>
<evidence type="ECO:0000256" key="2">
    <source>
        <dbReference type="ARBA" id="ARBA00022450"/>
    </source>
</evidence>
<dbReference type="InterPro" id="IPR010071">
    <property type="entry name" value="AA_adenyl_dom"/>
</dbReference>
<dbReference type="GO" id="GO:0031177">
    <property type="term" value="F:phosphopantetheine binding"/>
    <property type="evidence" value="ECO:0007669"/>
    <property type="project" value="InterPro"/>
</dbReference>
<dbReference type="PROSITE" id="PS50075">
    <property type="entry name" value="CARRIER"/>
    <property type="match status" value="1"/>
</dbReference>
<reference evidence="6 7" key="1">
    <citation type="submission" date="2016-10" db="EMBL/GenBank/DDBJ databases">
        <authorList>
            <person name="de Groot N.N."/>
        </authorList>
    </citation>
    <scope>NUCLEOTIDE SEQUENCE [LARGE SCALE GENOMIC DNA]</scope>
    <source>
        <strain evidence="6 7">CGMCC 4.1859</strain>
    </source>
</reference>
<dbReference type="InterPro" id="IPR001031">
    <property type="entry name" value="Thioesterase"/>
</dbReference>
<dbReference type="NCBIfam" id="TIGR01733">
    <property type="entry name" value="AA-adenyl-dom"/>
    <property type="match status" value="1"/>
</dbReference>
<dbReference type="PROSITE" id="PS00455">
    <property type="entry name" value="AMP_BINDING"/>
    <property type="match status" value="1"/>
</dbReference>
<dbReference type="InterPro" id="IPR000873">
    <property type="entry name" value="AMP-dep_synth/lig_dom"/>
</dbReference>
<dbReference type="GO" id="GO:0017000">
    <property type="term" value="P:antibiotic biosynthetic process"/>
    <property type="evidence" value="ECO:0007669"/>
    <property type="project" value="UniProtKB-ARBA"/>
</dbReference>
<name>A0A1G7MNB6_9ACTN</name>
<organism evidence="6 7">
    <name type="scientific">Streptomyces griseoaurantiacus</name>
    <dbReference type="NCBI Taxonomy" id="68213"/>
    <lineage>
        <taxon>Bacteria</taxon>
        <taxon>Bacillati</taxon>
        <taxon>Actinomycetota</taxon>
        <taxon>Actinomycetes</taxon>
        <taxon>Kitasatosporales</taxon>
        <taxon>Streptomycetaceae</taxon>
        <taxon>Streptomyces</taxon>
        <taxon>Streptomyces aurantiacus group</taxon>
    </lineage>
</organism>
<dbReference type="Gene3D" id="3.40.50.1820">
    <property type="entry name" value="alpha/beta hydrolase"/>
    <property type="match status" value="1"/>
</dbReference>
<dbReference type="InterPro" id="IPR001242">
    <property type="entry name" value="Condensation_dom"/>
</dbReference>
<dbReference type="Gene3D" id="1.10.1200.10">
    <property type="entry name" value="ACP-like"/>
    <property type="match status" value="1"/>
</dbReference>
<feature type="compositionally biased region" description="Basic and acidic residues" evidence="4">
    <location>
        <begin position="619"/>
        <end position="628"/>
    </location>
</feature>
<dbReference type="Pfam" id="PF00550">
    <property type="entry name" value="PP-binding"/>
    <property type="match status" value="1"/>
</dbReference>
<dbReference type="InterPro" id="IPR023213">
    <property type="entry name" value="CAT-like_dom_sf"/>
</dbReference>
<dbReference type="InterPro" id="IPR036736">
    <property type="entry name" value="ACP-like_sf"/>
</dbReference>
<dbReference type="Pfam" id="PF00501">
    <property type="entry name" value="AMP-binding"/>
    <property type="match status" value="1"/>
</dbReference>
<dbReference type="Gene3D" id="3.30.300.30">
    <property type="match status" value="1"/>
</dbReference>
<dbReference type="PANTHER" id="PTHR45527:SF1">
    <property type="entry name" value="FATTY ACID SYNTHASE"/>
    <property type="match status" value="1"/>
</dbReference>
<dbReference type="InterPro" id="IPR025110">
    <property type="entry name" value="AMP-bd_C"/>
</dbReference>
<dbReference type="InterPro" id="IPR029058">
    <property type="entry name" value="AB_hydrolase_fold"/>
</dbReference>
<dbReference type="Pfam" id="PF13193">
    <property type="entry name" value="AMP-binding_C"/>
    <property type="match status" value="1"/>
</dbReference>
<dbReference type="Proteomes" id="UP000198614">
    <property type="component" value="Unassembled WGS sequence"/>
</dbReference>
<dbReference type="SUPFAM" id="SSF47336">
    <property type="entry name" value="ACP-like"/>
    <property type="match status" value="1"/>
</dbReference>
<dbReference type="FunFam" id="2.30.38.10:FF:000001">
    <property type="entry name" value="Non-ribosomal peptide synthetase PvdI"/>
    <property type="match status" value="1"/>
</dbReference>
<dbReference type="Gene3D" id="3.30.559.30">
    <property type="entry name" value="Nonribosomal peptide synthetase, condensation domain"/>
    <property type="match status" value="1"/>
</dbReference>
<dbReference type="GO" id="GO:0043041">
    <property type="term" value="P:amino acid activation for nonribosomal peptide biosynthetic process"/>
    <property type="evidence" value="ECO:0007669"/>
    <property type="project" value="TreeGrafter"/>
</dbReference>